<evidence type="ECO:0000313" key="12">
    <source>
        <dbReference type="Proteomes" id="UP000236959"/>
    </source>
</evidence>
<dbReference type="GO" id="GO:0046872">
    <property type="term" value="F:metal ion binding"/>
    <property type="evidence" value="ECO:0007669"/>
    <property type="project" value="UniProtKB-KW"/>
</dbReference>
<evidence type="ECO:0000256" key="2">
    <source>
        <dbReference type="ARBA" id="ARBA00005691"/>
    </source>
</evidence>
<comment type="cofactor">
    <cofactor evidence="1">
        <name>Zn(2+)</name>
        <dbReference type="ChEBI" id="CHEBI:29105"/>
    </cofactor>
</comment>
<evidence type="ECO:0000259" key="10">
    <source>
        <dbReference type="Pfam" id="PF07687"/>
    </source>
</evidence>
<reference evidence="11 12" key="1">
    <citation type="submission" date="2018-01" db="EMBL/GenBank/DDBJ databases">
        <title>Genomic Encyclopedia of Archaeal and Bacterial Type Strains, Phase II (KMG-II): from individual species to whole genera.</title>
        <authorList>
            <person name="Goeker M."/>
        </authorList>
    </citation>
    <scope>NUCLEOTIDE SEQUENCE [LARGE SCALE GENOMIC DNA]</scope>
    <source>
        <strain evidence="11 12">DSM 17023</strain>
    </source>
</reference>
<dbReference type="NCBIfam" id="NF005710">
    <property type="entry name" value="PRK07522.1"/>
    <property type="match status" value="1"/>
</dbReference>
<keyword evidence="8" id="KW-0862">Zinc</keyword>
<evidence type="ECO:0000256" key="4">
    <source>
        <dbReference type="ARBA" id="ARBA00022571"/>
    </source>
</evidence>
<evidence type="ECO:0000256" key="9">
    <source>
        <dbReference type="ARBA" id="ARBA00023285"/>
    </source>
</evidence>
<dbReference type="AlphaFoldDB" id="A0A2S3UT99"/>
<dbReference type="Pfam" id="PF07687">
    <property type="entry name" value="M20_dimer"/>
    <property type="match status" value="1"/>
</dbReference>
<dbReference type="Proteomes" id="UP000236959">
    <property type="component" value="Unassembled WGS sequence"/>
</dbReference>
<dbReference type="InterPro" id="IPR036264">
    <property type="entry name" value="Bact_exopeptidase_dim_dom"/>
</dbReference>
<comment type="similarity">
    <text evidence="2">Belongs to the peptidase M20A family. ArgE subfamily.</text>
</comment>
<dbReference type="Gene3D" id="3.30.70.360">
    <property type="match status" value="1"/>
</dbReference>
<evidence type="ECO:0000256" key="3">
    <source>
        <dbReference type="ARBA" id="ARBA00022490"/>
    </source>
</evidence>
<dbReference type="Pfam" id="PF01546">
    <property type="entry name" value="Peptidase_M20"/>
    <property type="match status" value="1"/>
</dbReference>
<dbReference type="SUPFAM" id="SSF55031">
    <property type="entry name" value="Bacterial exopeptidase dimerisation domain"/>
    <property type="match status" value="1"/>
</dbReference>
<evidence type="ECO:0000256" key="6">
    <source>
        <dbReference type="ARBA" id="ARBA00022723"/>
    </source>
</evidence>
<evidence type="ECO:0000256" key="1">
    <source>
        <dbReference type="ARBA" id="ARBA00001947"/>
    </source>
</evidence>
<keyword evidence="12" id="KW-1185">Reference proteome</keyword>
<proteinExistence type="inferred from homology"/>
<evidence type="ECO:0000256" key="5">
    <source>
        <dbReference type="ARBA" id="ARBA00022605"/>
    </source>
</evidence>
<keyword evidence="9" id="KW-0170">Cobalt</keyword>
<dbReference type="Gene3D" id="3.40.630.10">
    <property type="entry name" value="Zn peptidases"/>
    <property type="match status" value="1"/>
</dbReference>
<dbReference type="SUPFAM" id="SSF53187">
    <property type="entry name" value="Zn-dependent exopeptidases"/>
    <property type="match status" value="1"/>
</dbReference>
<dbReference type="OrthoDB" id="9809784at2"/>
<evidence type="ECO:0000256" key="8">
    <source>
        <dbReference type="ARBA" id="ARBA00022833"/>
    </source>
</evidence>
<protein>
    <submittedName>
        <fullName evidence="11">Acetylornithine deacetylase</fullName>
    </submittedName>
</protein>
<dbReference type="InterPro" id="IPR011650">
    <property type="entry name" value="Peptidase_M20_dimer"/>
</dbReference>
<keyword evidence="7" id="KW-0378">Hydrolase</keyword>
<dbReference type="InterPro" id="IPR010169">
    <property type="entry name" value="AcOrn-deacetyl"/>
</dbReference>
<dbReference type="RefSeq" id="WP_103222904.1">
    <property type="nucleotide sequence ID" value="NZ_PPCN01000005.1"/>
</dbReference>
<keyword evidence="5" id="KW-0028">Amino-acid biosynthesis</keyword>
<dbReference type="GO" id="GO:0006526">
    <property type="term" value="P:L-arginine biosynthetic process"/>
    <property type="evidence" value="ECO:0007669"/>
    <property type="project" value="UniProtKB-KW"/>
</dbReference>
<comment type="caution">
    <text evidence="11">The sequence shown here is derived from an EMBL/GenBank/DDBJ whole genome shotgun (WGS) entry which is preliminary data.</text>
</comment>
<keyword evidence="4" id="KW-0055">Arginine biosynthesis</keyword>
<evidence type="ECO:0000313" key="11">
    <source>
        <dbReference type="EMBL" id="POF30941.1"/>
    </source>
</evidence>
<dbReference type="EMBL" id="PPCN01000005">
    <property type="protein sequence ID" value="POF30941.1"/>
    <property type="molecule type" value="Genomic_DNA"/>
</dbReference>
<dbReference type="InterPro" id="IPR001261">
    <property type="entry name" value="ArgE/DapE_CS"/>
</dbReference>
<dbReference type="InterPro" id="IPR002933">
    <property type="entry name" value="Peptidase_M20"/>
</dbReference>
<dbReference type="CDD" id="cd03894">
    <property type="entry name" value="M20_ArgE"/>
    <property type="match status" value="1"/>
</dbReference>
<accession>A0A2S3UT99</accession>
<dbReference type="InterPro" id="IPR050072">
    <property type="entry name" value="Peptidase_M20A"/>
</dbReference>
<organism evidence="11 12">
    <name type="scientific">Roseibium marinum</name>
    <dbReference type="NCBI Taxonomy" id="281252"/>
    <lineage>
        <taxon>Bacteria</taxon>
        <taxon>Pseudomonadati</taxon>
        <taxon>Pseudomonadota</taxon>
        <taxon>Alphaproteobacteria</taxon>
        <taxon>Hyphomicrobiales</taxon>
        <taxon>Stappiaceae</taxon>
        <taxon>Roseibium</taxon>
    </lineage>
</organism>
<keyword evidence="3" id="KW-0963">Cytoplasm</keyword>
<dbReference type="NCBIfam" id="TIGR01892">
    <property type="entry name" value="AcOrn-deacetyl"/>
    <property type="match status" value="1"/>
</dbReference>
<feature type="domain" description="Peptidase M20 dimerisation" evidence="10">
    <location>
        <begin position="171"/>
        <end position="281"/>
    </location>
</feature>
<name>A0A2S3UT99_9HYPH</name>
<gene>
    <name evidence="11" type="ORF">CLV41_105119</name>
</gene>
<dbReference type="PANTHER" id="PTHR43808">
    <property type="entry name" value="ACETYLORNITHINE DEACETYLASE"/>
    <property type="match status" value="1"/>
</dbReference>
<dbReference type="PANTHER" id="PTHR43808:SF31">
    <property type="entry name" value="N-ACETYL-L-CITRULLINE DEACETYLASE"/>
    <property type="match status" value="1"/>
</dbReference>
<dbReference type="GO" id="GO:0008777">
    <property type="term" value="F:acetylornithine deacetylase activity"/>
    <property type="evidence" value="ECO:0007669"/>
    <property type="project" value="TreeGrafter"/>
</dbReference>
<sequence length="391" mass="41159">MTKDYQQYLFDLIEINTVSKYSNIDIVEYIEKVLSPLGYAFQRIPSPDGEKASLVAIAGDPARAGVVLSGHTDVVPVEGQPWTTDPFSAVVRDRRVYGRGATDMKGFLAVVLAQAANLASSATETPVILAFSHDEELGCKGAPPLVEHIAALPALPGLCIVGEPTGLKVANAHKGKLAKRITFRGKTGHSAMPHKAASALWSGAKLALEIKARADSLARKGGDSSFDPPFSTLHVGSLISGGALNLVPDQASLEFELRSLPGVDTEAVIATILAQAEAEGEALKARAPECGVVIEEISRYPGLLTDGDGPHAQAVRKLAQDSGSPLSLSFGTEAGLFSEAGIPTLVCGPGNMDRAHKADEWIAIEELAAASTMLERLASRLSTPLSEWIPQ</sequence>
<dbReference type="PROSITE" id="PS00759">
    <property type="entry name" value="ARGE_DAPE_CPG2_2"/>
    <property type="match status" value="1"/>
</dbReference>
<keyword evidence="6" id="KW-0479">Metal-binding</keyword>
<evidence type="ECO:0000256" key="7">
    <source>
        <dbReference type="ARBA" id="ARBA00022801"/>
    </source>
</evidence>